<accession>A0A4Q9Q3J5</accession>
<feature type="compositionally biased region" description="Polar residues" evidence="1">
    <location>
        <begin position="437"/>
        <end position="447"/>
    </location>
</feature>
<feature type="compositionally biased region" description="Low complexity" evidence="1">
    <location>
        <begin position="213"/>
        <end position="228"/>
    </location>
</feature>
<feature type="compositionally biased region" description="Pro residues" evidence="1">
    <location>
        <begin position="64"/>
        <end position="73"/>
    </location>
</feature>
<dbReference type="EMBL" id="ML145097">
    <property type="protein sequence ID" value="TBU61601.1"/>
    <property type="molecule type" value="Genomic_DNA"/>
</dbReference>
<evidence type="ECO:0000256" key="1">
    <source>
        <dbReference type="SAM" id="MobiDB-lite"/>
    </source>
</evidence>
<evidence type="ECO:0000259" key="2">
    <source>
        <dbReference type="Pfam" id="PF01693"/>
    </source>
</evidence>
<protein>
    <recommendedName>
        <fullName evidence="2">Ribonuclease H1 N-terminal domain-containing protein</fullName>
    </recommendedName>
</protein>
<name>A0A4Q9Q3J5_9APHY</name>
<feature type="compositionally biased region" description="Polar residues" evidence="1">
    <location>
        <begin position="262"/>
        <end position="282"/>
    </location>
</feature>
<feature type="compositionally biased region" description="Low complexity" evidence="1">
    <location>
        <begin position="350"/>
        <end position="361"/>
    </location>
</feature>
<dbReference type="SUPFAM" id="SSF55658">
    <property type="entry name" value="L9 N-domain-like"/>
    <property type="match status" value="1"/>
</dbReference>
<feature type="region of interest" description="Disordered" evidence="1">
    <location>
        <begin position="343"/>
        <end position="475"/>
    </location>
</feature>
<evidence type="ECO:0000313" key="4">
    <source>
        <dbReference type="Proteomes" id="UP000292082"/>
    </source>
</evidence>
<reference evidence="3 4" key="1">
    <citation type="submission" date="2019-01" db="EMBL/GenBank/DDBJ databases">
        <title>Draft genome sequences of three monokaryotic isolates of the white-rot basidiomycete fungus Dichomitus squalens.</title>
        <authorList>
            <consortium name="DOE Joint Genome Institute"/>
            <person name="Lopez S.C."/>
            <person name="Andreopoulos B."/>
            <person name="Pangilinan J."/>
            <person name="Lipzen A."/>
            <person name="Riley R."/>
            <person name="Ahrendt S."/>
            <person name="Ng V."/>
            <person name="Barry K."/>
            <person name="Daum C."/>
            <person name="Grigoriev I.V."/>
            <person name="Hilden K.S."/>
            <person name="Makela M.R."/>
            <person name="de Vries R.P."/>
        </authorList>
    </citation>
    <scope>NUCLEOTIDE SEQUENCE [LARGE SCALE GENOMIC DNA]</scope>
    <source>
        <strain evidence="3 4">CBS 464.89</strain>
    </source>
</reference>
<keyword evidence="4" id="KW-1185">Reference proteome</keyword>
<dbReference type="InterPro" id="IPR037056">
    <property type="entry name" value="RNase_H1_N_sf"/>
</dbReference>
<feature type="region of interest" description="Disordered" evidence="1">
    <location>
        <begin position="58"/>
        <end position="286"/>
    </location>
</feature>
<sequence>MGKVAYVVLVGTRPGVYTEWCDVHEHTIGVPRSRYQGFDDFAKAVRFYENAHMRGATRTVVMPPRSPPLPPADQQPERPRREQNEERIHRPRQDGDGQAPVPRAKATSGAAGKAARDAQIRATLAQLRGEDQPTRMGPSASSPNVSSGERRRPKASQQALARAATEPAQGFEALSPATPRRPVHRPVALPLSRAPPPPPRLPVRRHEAQGAFSGPSTSSSPPTEVSQTKNRFTNSPGISTPRLAQSLSYASPQAGSPAGLRTPSSLASSDQRSHLSSPSSFGTRYFPEDFPARLLAELARSPVKEPSEVRVERQSLALSEYGTAPNTPELEYIDLEYVVQDEATEDAHEPAVPISSPAASPEQRRTTLKCSVSPPRDCTEPKMRPSTTLPAVTQVNSSPVATSTARLSAISNSVNSTTQPPAQSQRSRKTKPVAKTKSLSDAQVQTEPQPPVRRRRNQEAAVQAAPPPPPKMQRLDHGVQISRAASPTPATTGVGDIPVRAPIGAPACACEHPQYACLHCGRAPPQTRAEPSAVARASLSPLPDPFGLTTALSPSVLTTVTSPALSASFPPESSSPASFATPASAISSSVSIRSSRSPVGGHTPRMGPSEAHAHLRSTAVGIQQGLDMMSFSEATRGAHDVGLDPRSPIQRGTRIPIGYAVRSFCCCTRSEDTVLTPAFTGLLGLRCGRRLHSCQSR</sequence>
<feature type="compositionally biased region" description="Polar residues" evidence="1">
    <location>
        <begin position="385"/>
        <end position="425"/>
    </location>
</feature>
<gene>
    <name evidence="3" type="ORF">BD310DRAFT_873005</name>
</gene>
<evidence type="ECO:0000313" key="3">
    <source>
        <dbReference type="EMBL" id="TBU61601.1"/>
    </source>
</evidence>
<dbReference type="Proteomes" id="UP000292082">
    <property type="component" value="Unassembled WGS sequence"/>
</dbReference>
<dbReference type="STRING" id="114155.A0A4Q9Q3J5"/>
<dbReference type="AlphaFoldDB" id="A0A4Q9Q3J5"/>
<dbReference type="InterPro" id="IPR009027">
    <property type="entry name" value="Ribosomal_bL9/RNase_H1_N"/>
</dbReference>
<feature type="compositionally biased region" description="Low complexity" evidence="1">
    <location>
        <begin position="103"/>
        <end position="113"/>
    </location>
</feature>
<organism evidence="3 4">
    <name type="scientific">Dichomitus squalens</name>
    <dbReference type="NCBI Taxonomy" id="114155"/>
    <lineage>
        <taxon>Eukaryota</taxon>
        <taxon>Fungi</taxon>
        <taxon>Dikarya</taxon>
        <taxon>Basidiomycota</taxon>
        <taxon>Agaricomycotina</taxon>
        <taxon>Agaricomycetes</taxon>
        <taxon>Polyporales</taxon>
        <taxon>Polyporaceae</taxon>
        <taxon>Dichomitus</taxon>
    </lineage>
</organism>
<proteinExistence type="predicted"/>
<feature type="compositionally biased region" description="Basic and acidic residues" evidence="1">
    <location>
        <begin position="75"/>
        <end position="95"/>
    </location>
</feature>
<dbReference type="Gene3D" id="3.40.970.10">
    <property type="entry name" value="Ribonuclease H1, N-terminal domain"/>
    <property type="match status" value="1"/>
</dbReference>
<feature type="domain" description="Ribonuclease H1 N-terminal" evidence="2">
    <location>
        <begin position="6"/>
        <end position="47"/>
    </location>
</feature>
<dbReference type="Pfam" id="PF01693">
    <property type="entry name" value="Cauli_VI"/>
    <property type="match status" value="1"/>
</dbReference>
<dbReference type="InterPro" id="IPR011320">
    <property type="entry name" value="RNase_H1_N"/>
</dbReference>
<feature type="compositionally biased region" description="Polar residues" evidence="1">
    <location>
        <begin position="229"/>
        <end position="254"/>
    </location>
</feature>